<dbReference type="EMBL" id="BART01004543">
    <property type="protein sequence ID" value="GAG54491.1"/>
    <property type="molecule type" value="Genomic_DNA"/>
</dbReference>
<protein>
    <submittedName>
        <fullName evidence="1">Uncharacterized protein</fullName>
    </submittedName>
</protein>
<name>X1A2K9_9ZZZZ</name>
<sequence length="65" mass="7644">MNYKMKSKAIQELNNQALNLLNKEMSRIYLLAYSQALQDAQKIIKKSLTKLKSDLIKFSRRKKNV</sequence>
<evidence type="ECO:0000313" key="1">
    <source>
        <dbReference type="EMBL" id="GAG54491.1"/>
    </source>
</evidence>
<proteinExistence type="predicted"/>
<organism evidence="1">
    <name type="scientific">marine sediment metagenome</name>
    <dbReference type="NCBI Taxonomy" id="412755"/>
    <lineage>
        <taxon>unclassified sequences</taxon>
        <taxon>metagenomes</taxon>
        <taxon>ecological metagenomes</taxon>
    </lineage>
</organism>
<comment type="caution">
    <text evidence="1">The sequence shown here is derived from an EMBL/GenBank/DDBJ whole genome shotgun (WGS) entry which is preliminary data.</text>
</comment>
<dbReference type="AlphaFoldDB" id="X1A2K9"/>
<gene>
    <name evidence="1" type="ORF">S01H4_11317</name>
</gene>
<accession>X1A2K9</accession>
<reference evidence="1" key="1">
    <citation type="journal article" date="2014" name="Front. Microbiol.">
        <title>High frequency of phylogenetically diverse reductive dehalogenase-homologous genes in deep subseafloor sedimentary metagenomes.</title>
        <authorList>
            <person name="Kawai M."/>
            <person name="Futagami T."/>
            <person name="Toyoda A."/>
            <person name="Takaki Y."/>
            <person name="Nishi S."/>
            <person name="Hori S."/>
            <person name="Arai W."/>
            <person name="Tsubouchi T."/>
            <person name="Morono Y."/>
            <person name="Uchiyama I."/>
            <person name="Ito T."/>
            <person name="Fujiyama A."/>
            <person name="Inagaki F."/>
            <person name="Takami H."/>
        </authorList>
    </citation>
    <scope>NUCLEOTIDE SEQUENCE</scope>
    <source>
        <strain evidence="1">Expedition CK06-06</strain>
    </source>
</reference>